<dbReference type="Proteomes" id="UP000031516">
    <property type="component" value="Unassembled WGS sequence"/>
</dbReference>
<accession>A0A0A8KZ55</accession>
<dbReference type="GO" id="GO:0003676">
    <property type="term" value="F:nucleic acid binding"/>
    <property type="evidence" value="ECO:0007669"/>
    <property type="project" value="InterPro"/>
</dbReference>
<gene>
    <name evidence="2" type="ORF">KLDO_g353</name>
</gene>
<feature type="compositionally biased region" description="Polar residues" evidence="1">
    <location>
        <begin position="1"/>
        <end position="13"/>
    </location>
</feature>
<feature type="region of interest" description="Disordered" evidence="1">
    <location>
        <begin position="66"/>
        <end position="113"/>
    </location>
</feature>
<comment type="caution">
    <text evidence="2">The sequence shown here is derived from an EMBL/GenBank/DDBJ whole genome shotgun (WGS) entry which is preliminary data.</text>
</comment>
<feature type="compositionally biased region" description="Polar residues" evidence="1">
    <location>
        <begin position="81"/>
        <end position="91"/>
    </location>
</feature>
<protein>
    <submittedName>
        <fullName evidence="2">WGS project CCBQ000000000 data, contig 00107</fullName>
    </submittedName>
</protein>
<dbReference type="OrthoDB" id="4068661at2759"/>
<name>A0A0A8KZ55_9SACH</name>
<dbReference type="SUPFAM" id="SSF54928">
    <property type="entry name" value="RNA-binding domain, RBD"/>
    <property type="match status" value="1"/>
</dbReference>
<dbReference type="EMBL" id="CCBQ010000004">
    <property type="protein sequence ID" value="CDO92025.1"/>
    <property type="molecule type" value="Genomic_DNA"/>
</dbReference>
<dbReference type="Gene3D" id="3.30.70.330">
    <property type="match status" value="1"/>
</dbReference>
<evidence type="ECO:0000313" key="2">
    <source>
        <dbReference type="EMBL" id="CDO92025.1"/>
    </source>
</evidence>
<evidence type="ECO:0000256" key="1">
    <source>
        <dbReference type="SAM" id="MobiDB-lite"/>
    </source>
</evidence>
<reference evidence="2 3" key="1">
    <citation type="submission" date="2014-03" db="EMBL/GenBank/DDBJ databases">
        <title>The genome of Kluyveromyces dobzhanskii.</title>
        <authorList>
            <person name="Nystedt B."/>
            <person name="Astrom S."/>
        </authorList>
    </citation>
    <scope>NUCLEOTIDE SEQUENCE [LARGE SCALE GENOMIC DNA]</scope>
    <source>
        <strain evidence="2 3">CBS 2104</strain>
    </source>
</reference>
<evidence type="ECO:0000313" key="3">
    <source>
        <dbReference type="Proteomes" id="UP000031516"/>
    </source>
</evidence>
<feature type="region of interest" description="Disordered" evidence="1">
    <location>
        <begin position="1"/>
        <end position="53"/>
    </location>
</feature>
<keyword evidence="3" id="KW-1185">Reference proteome</keyword>
<dbReference type="AlphaFoldDB" id="A0A0A8KZ55"/>
<organism evidence="2 3">
    <name type="scientific">Kluyveromyces dobzhanskii CBS 2104</name>
    <dbReference type="NCBI Taxonomy" id="1427455"/>
    <lineage>
        <taxon>Eukaryota</taxon>
        <taxon>Fungi</taxon>
        <taxon>Dikarya</taxon>
        <taxon>Ascomycota</taxon>
        <taxon>Saccharomycotina</taxon>
        <taxon>Saccharomycetes</taxon>
        <taxon>Saccharomycetales</taxon>
        <taxon>Saccharomycetaceae</taxon>
        <taxon>Kluyveromyces</taxon>
    </lineage>
</organism>
<dbReference type="InterPro" id="IPR012677">
    <property type="entry name" value="Nucleotide-bd_a/b_plait_sf"/>
</dbReference>
<proteinExistence type="predicted"/>
<feature type="compositionally biased region" description="Basic and acidic residues" evidence="1">
    <location>
        <begin position="43"/>
        <end position="52"/>
    </location>
</feature>
<dbReference type="InterPro" id="IPR035979">
    <property type="entry name" value="RBD_domain_sf"/>
</dbReference>
<sequence length="203" mass="22554">MASQQRSKSNKSASVKRVGKGSNSLFGRVGKTTGQNPVSKRKQAIEKVEKPKTGLTFHGGKLVLSTDLQTQKVTSNKHRNQPNNMRGSTRANPKERANSRQQVQGNKKKQPNTKLVISLKDTFKCLKIRNLPIGTNKTNLQRVLQQMGNCKVTDLKVIDLPTGSAHAEVFGSNIDLETLHMRFNQAEIDGRRILTEISTQPEL</sequence>